<dbReference type="Proteomes" id="UP000681722">
    <property type="component" value="Unassembled WGS sequence"/>
</dbReference>
<accession>A0A814VMX8</accession>
<feature type="transmembrane region" description="Helical" evidence="8">
    <location>
        <begin position="6"/>
        <end position="31"/>
    </location>
</feature>
<dbReference type="AlphaFoldDB" id="A0A814VMX8"/>
<comment type="subcellular location">
    <subcellularLocation>
        <location evidence="1">Membrane</location>
        <topology evidence="1">Multi-pass membrane protein</topology>
    </subcellularLocation>
</comment>
<evidence type="ECO:0000256" key="1">
    <source>
        <dbReference type="ARBA" id="ARBA00004141"/>
    </source>
</evidence>
<keyword evidence="4" id="KW-0297">G-protein coupled receptor</keyword>
<dbReference type="InterPro" id="IPR000276">
    <property type="entry name" value="GPCR_Rhodpsn"/>
</dbReference>
<keyword evidence="2 8" id="KW-0812">Transmembrane</keyword>
<evidence type="ECO:0000256" key="7">
    <source>
        <dbReference type="ARBA" id="ARBA00023224"/>
    </source>
</evidence>
<keyword evidence="3 8" id="KW-1133">Transmembrane helix</keyword>
<feature type="transmembrane region" description="Helical" evidence="8">
    <location>
        <begin position="343"/>
        <end position="362"/>
    </location>
</feature>
<dbReference type="SUPFAM" id="SSF81321">
    <property type="entry name" value="Family A G protein-coupled receptor-like"/>
    <property type="match status" value="1"/>
</dbReference>
<dbReference type="EMBL" id="CAJOBC010008285">
    <property type="protein sequence ID" value="CAF3957393.1"/>
    <property type="molecule type" value="Genomic_DNA"/>
</dbReference>
<dbReference type="Pfam" id="PF00001">
    <property type="entry name" value="7tm_1"/>
    <property type="match status" value="1"/>
</dbReference>
<organism evidence="10 12">
    <name type="scientific">Didymodactylos carnosus</name>
    <dbReference type="NCBI Taxonomy" id="1234261"/>
    <lineage>
        <taxon>Eukaryota</taxon>
        <taxon>Metazoa</taxon>
        <taxon>Spiralia</taxon>
        <taxon>Gnathifera</taxon>
        <taxon>Rotifera</taxon>
        <taxon>Eurotatoria</taxon>
        <taxon>Bdelloidea</taxon>
        <taxon>Philodinida</taxon>
        <taxon>Philodinidae</taxon>
        <taxon>Didymodactylos</taxon>
    </lineage>
</organism>
<evidence type="ECO:0000256" key="3">
    <source>
        <dbReference type="ARBA" id="ARBA00022989"/>
    </source>
</evidence>
<dbReference type="Proteomes" id="UP000663829">
    <property type="component" value="Unassembled WGS sequence"/>
</dbReference>
<evidence type="ECO:0000256" key="6">
    <source>
        <dbReference type="ARBA" id="ARBA00023170"/>
    </source>
</evidence>
<comment type="caution">
    <text evidence="10">The sequence shown here is derived from an EMBL/GenBank/DDBJ whole genome shotgun (WGS) entry which is preliminary data.</text>
</comment>
<name>A0A814VMX8_9BILA</name>
<feature type="transmembrane region" description="Helical" evidence="8">
    <location>
        <begin position="297"/>
        <end position="323"/>
    </location>
</feature>
<sequence>MSTLLMFNFVWLFIFAILILFAFMGNSLIILTILKDKSMHTSTYYYIMNVNIADLILILTCLPERIHDALPLAGFHLGKVTCYLLPFLQQVSMHAALTSLLILTIQRCYPVGVPKFFQGDFIRNQIRNYQITIFLTWLFNVLVNIPLIPITKYRKYDTFVPPMNLTLPSCDTEANQIWSRTYLILILVLTYLITGIFLIIIYGQVIQLMLASKKFTDNKNALSSCALHQAEQHLPGSSSSTNSNQRDSTKGYVSTIIKHHRTRKYTLMLTSTQRTSLISANNYSNSLTRLHTQRLQVIITLFIVIVLYIILLLPYRVFNLLFILHNQIFDNVNELVFQRLINVVRLLVFLNCALQPITYLVISSRLRQSVIKLLKLYFKCKCTDHNHNKDSVVDVCVQQYQLQPDRRKRFYCDRYTIPRTFTQQQQRLRTTSSQKKMRTK</sequence>
<keyword evidence="5 8" id="KW-0472">Membrane</keyword>
<dbReference type="OrthoDB" id="6129346at2759"/>
<evidence type="ECO:0000313" key="10">
    <source>
        <dbReference type="EMBL" id="CAF1193150.1"/>
    </source>
</evidence>
<evidence type="ECO:0000259" key="9">
    <source>
        <dbReference type="PROSITE" id="PS50262"/>
    </source>
</evidence>
<feature type="transmembrane region" description="Helical" evidence="8">
    <location>
        <begin position="126"/>
        <end position="148"/>
    </location>
</feature>
<dbReference type="SMART" id="SM01381">
    <property type="entry name" value="7TM_GPCR_Srsx"/>
    <property type="match status" value="1"/>
</dbReference>
<feature type="transmembrane region" description="Helical" evidence="8">
    <location>
        <begin position="43"/>
        <end position="63"/>
    </location>
</feature>
<dbReference type="PANTHER" id="PTHR45695:SF15">
    <property type="entry name" value="OPSIN RH2"/>
    <property type="match status" value="1"/>
</dbReference>
<dbReference type="EMBL" id="CAJNOQ010008284">
    <property type="protein sequence ID" value="CAF1193150.1"/>
    <property type="molecule type" value="Genomic_DNA"/>
</dbReference>
<dbReference type="GO" id="GO:0004930">
    <property type="term" value="F:G protein-coupled receptor activity"/>
    <property type="evidence" value="ECO:0007669"/>
    <property type="project" value="UniProtKB-KW"/>
</dbReference>
<evidence type="ECO:0000256" key="4">
    <source>
        <dbReference type="ARBA" id="ARBA00023040"/>
    </source>
</evidence>
<keyword evidence="7" id="KW-0807">Transducer</keyword>
<protein>
    <recommendedName>
        <fullName evidence="9">G-protein coupled receptors family 1 profile domain-containing protein</fullName>
    </recommendedName>
</protein>
<evidence type="ECO:0000313" key="11">
    <source>
        <dbReference type="EMBL" id="CAF3957393.1"/>
    </source>
</evidence>
<proteinExistence type="predicted"/>
<dbReference type="Gene3D" id="1.20.1070.10">
    <property type="entry name" value="Rhodopsin 7-helix transmembrane proteins"/>
    <property type="match status" value="1"/>
</dbReference>
<dbReference type="GO" id="GO:0005886">
    <property type="term" value="C:plasma membrane"/>
    <property type="evidence" value="ECO:0007669"/>
    <property type="project" value="TreeGrafter"/>
</dbReference>
<keyword evidence="6" id="KW-0675">Receptor</keyword>
<gene>
    <name evidence="10" type="ORF">GPM918_LOCUS23313</name>
    <name evidence="11" type="ORF">SRO942_LOCUS23312</name>
</gene>
<evidence type="ECO:0000256" key="5">
    <source>
        <dbReference type="ARBA" id="ARBA00023136"/>
    </source>
</evidence>
<evidence type="ECO:0000256" key="2">
    <source>
        <dbReference type="ARBA" id="ARBA00022692"/>
    </source>
</evidence>
<evidence type="ECO:0000256" key="8">
    <source>
        <dbReference type="SAM" id="Phobius"/>
    </source>
</evidence>
<evidence type="ECO:0000313" key="12">
    <source>
        <dbReference type="Proteomes" id="UP000663829"/>
    </source>
</evidence>
<feature type="transmembrane region" description="Helical" evidence="8">
    <location>
        <begin position="182"/>
        <end position="205"/>
    </location>
</feature>
<feature type="domain" description="G-protein coupled receptors family 1 profile" evidence="9">
    <location>
        <begin position="25"/>
        <end position="359"/>
    </location>
</feature>
<dbReference type="PRINTS" id="PR00237">
    <property type="entry name" value="GPCRRHODOPSN"/>
</dbReference>
<dbReference type="PANTHER" id="PTHR45695">
    <property type="entry name" value="LEUCOKININ RECEPTOR-RELATED"/>
    <property type="match status" value="1"/>
</dbReference>
<reference evidence="10" key="1">
    <citation type="submission" date="2021-02" db="EMBL/GenBank/DDBJ databases">
        <authorList>
            <person name="Nowell W R."/>
        </authorList>
    </citation>
    <scope>NUCLEOTIDE SEQUENCE</scope>
</reference>
<keyword evidence="12" id="KW-1185">Reference proteome</keyword>
<dbReference type="InterPro" id="IPR017452">
    <property type="entry name" value="GPCR_Rhodpsn_7TM"/>
</dbReference>
<feature type="transmembrane region" description="Helical" evidence="8">
    <location>
        <begin position="83"/>
        <end position="105"/>
    </location>
</feature>
<dbReference type="PROSITE" id="PS50262">
    <property type="entry name" value="G_PROTEIN_RECEP_F1_2"/>
    <property type="match status" value="1"/>
</dbReference>